<dbReference type="OrthoDB" id="266138at2759"/>
<evidence type="ECO:0000256" key="2">
    <source>
        <dbReference type="ARBA" id="ARBA00022737"/>
    </source>
</evidence>
<accession>A0A6J2YM45</accession>
<sequence length="342" mass="38897">MCSFRVIFFRIMIEMIGKKCAFALIISTVFFWQNAFACVDKFALSSVDARVHKQRNAKAIYLQQEHFNKMDNYIAIDIINANISELCEGMVQNFQHLETLILINLNLTLIEPGTFRDLPKLKHLSLSVNKIPSVPARTFNLIKSLQVLYLSKNEIETIEEGAFSNMPNLKAVHLEHNKISHLNGDIFVNSPKLSLINFNFNRLNRITTSSFADIQPGFGVRALNIFLKKNQISEIEAGSFKQPIPINLHLQYNELVQVPSVIFSMVNGSTLSVDNNRVSCIADDIIERLQIQNIAVNLKNNPVNCGCMKRIDEILSDRELKGELNVETTEFCLENYPGNNYK</sequence>
<dbReference type="Proteomes" id="UP000504635">
    <property type="component" value="Unplaced"/>
</dbReference>
<keyword evidence="3" id="KW-1185">Reference proteome</keyword>
<dbReference type="InterPro" id="IPR050333">
    <property type="entry name" value="SLRP"/>
</dbReference>
<protein>
    <submittedName>
        <fullName evidence="4">Leucine-rich repeat-containing protein 15-like</fullName>
    </submittedName>
</protein>
<dbReference type="Pfam" id="PF13855">
    <property type="entry name" value="LRR_8"/>
    <property type="match status" value="1"/>
</dbReference>
<keyword evidence="2" id="KW-0677">Repeat</keyword>
<dbReference type="PANTHER" id="PTHR45712:SF22">
    <property type="entry name" value="INSULIN-LIKE GROWTH FACTOR-BINDING PROTEIN COMPLEX ACID LABILE SUBUNIT"/>
    <property type="match status" value="1"/>
</dbReference>
<dbReference type="KEGG" id="soy:115888619"/>
<gene>
    <name evidence="4" type="primary">LOC115888619</name>
</gene>
<name>A0A6J2YM45_SITOR</name>
<dbReference type="AlphaFoldDB" id="A0A6J2YM45"/>
<keyword evidence="1" id="KW-0433">Leucine-rich repeat</keyword>
<dbReference type="Gene3D" id="3.80.10.10">
    <property type="entry name" value="Ribonuclease Inhibitor"/>
    <property type="match status" value="2"/>
</dbReference>
<evidence type="ECO:0000313" key="4">
    <source>
        <dbReference type="RefSeq" id="XP_030764244.1"/>
    </source>
</evidence>
<dbReference type="InParanoid" id="A0A6J2YM45"/>
<dbReference type="InterPro" id="IPR003591">
    <property type="entry name" value="Leu-rich_rpt_typical-subtyp"/>
</dbReference>
<dbReference type="InterPro" id="IPR001611">
    <property type="entry name" value="Leu-rich_rpt"/>
</dbReference>
<dbReference type="SMART" id="SM00369">
    <property type="entry name" value="LRR_TYP"/>
    <property type="match status" value="5"/>
</dbReference>
<evidence type="ECO:0000313" key="3">
    <source>
        <dbReference type="Proteomes" id="UP000504635"/>
    </source>
</evidence>
<dbReference type="InterPro" id="IPR032675">
    <property type="entry name" value="LRR_dom_sf"/>
</dbReference>
<dbReference type="PANTHER" id="PTHR45712">
    <property type="entry name" value="AGAP008170-PA"/>
    <property type="match status" value="1"/>
</dbReference>
<dbReference type="SUPFAM" id="SSF52058">
    <property type="entry name" value="L domain-like"/>
    <property type="match status" value="1"/>
</dbReference>
<dbReference type="PROSITE" id="PS51450">
    <property type="entry name" value="LRR"/>
    <property type="match status" value="1"/>
</dbReference>
<reference evidence="4" key="1">
    <citation type="submission" date="2025-08" db="UniProtKB">
        <authorList>
            <consortium name="RefSeq"/>
        </authorList>
    </citation>
    <scope>IDENTIFICATION</scope>
    <source>
        <tissue evidence="4">Gonads</tissue>
    </source>
</reference>
<evidence type="ECO:0000256" key="1">
    <source>
        <dbReference type="ARBA" id="ARBA00022614"/>
    </source>
</evidence>
<proteinExistence type="predicted"/>
<dbReference type="GeneID" id="115888619"/>
<dbReference type="RefSeq" id="XP_030764244.1">
    <property type="nucleotide sequence ID" value="XM_030908384.1"/>
</dbReference>
<organism evidence="3 4">
    <name type="scientific">Sitophilus oryzae</name>
    <name type="common">Rice weevil</name>
    <name type="synonym">Curculio oryzae</name>
    <dbReference type="NCBI Taxonomy" id="7048"/>
    <lineage>
        <taxon>Eukaryota</taxon>
        <taxon>Metazoa</taxon>
        <taxon>Ecdysozoa</taxon>
        <taxon>Arthropoda</taxon>
        <taxon>Hexapoda</taxon>
        <taxon>Insecta</taxon>
        <taxon>Pterygota</taxon>
        <taxon>Neoptera</taxon>
        <taxon>Endopterygota</taxon>
        <taxon>Coleoptera</taxon>
        <taxon>Polyphaga</taxon>
        <taxon>Cucujiformia</taxon>
        <taxon>Curculionidae</taxon>
        <taxon>Dryophthorinae</taxon>
        <taxon>Sitophilus</taxon>
    </lineage>
</organism>